<evidence type="ECO:0000313" key="3">
    <source>
        <dbReference type="Proteomes" id="UP000814176"/>
    </source>
</evidence>
<sequence>MSSNNAVVPELPKSLKRKAEDDLPVRHKKKAKVALSAKQLRRQRRRTHPAARPNMVLCAVPIHVIGHRWRWLEPGVQPLPTLEWVLGQKEHWFSIPAPYLATVSLDIGAT</sequence>
<organism evidence="2 3">
    <name type="scientific">Rhodofomes roseus</name>
    <dbReference type="NCBI Taxonomy" id="34475"/>
    <lineage>
        <taxon>Eukaryota</taxon>
        <taxon>Fungi</taxon>
        <taxon>Dikarya</taxon>
        <taxon>Basidiomycota</taxon>
        <taxon>Agaricomycotina</taxon>
        <taxon>Agaricomycetes</taxon>
        <taxon>Polyporales</taxon>
        <taxon>Rhodofomes</taxon>
    </lineage>
</organism>
<evidence type="ECO:0000256" key="1">
    <source>
        <dbReference type="SAM" id="MobiDB-lite"/>
    </source>
</evidence>
<dbReference type="Proteomes" id="UP000814176">
    <property type="component" value="Unassembled WGS sequence"/>
</dbReference>
<proteinExistence type="predicted"/>
<feature type="region of interest" description="Disordered" evidence="1">
    <location>
        <begin position="1"/>
        <end position="28"/>
    </location>
</feature>
<name>A0ABQ8JXG6_9APHY</name>
<comment type="caution">
    <text evidence="2">The sequence shown here is derived from an EMBL/GenBank/DDBJ whole genome shotgun (WGS) entry which is preliminary data.</text>
</comment>
<keyword evidence="3" id="KW-1185">Reference proteome</keyword>
<gene>
    <name evidence="2" type="ORF">C8Q71DRAFT_728595</name>
</gene>
<dbReference type="EMBL" id="JADCUA010000073">
    <property type="protein sequence ID" value="KAH9828537.1"/>
    <property type="molecule type" value="Genomic_DNA"/>
</dbReference>
<protein>
    <submittedName>
        <fullName evidence="2">Uncharacterized protein</fullName>
    </submittedName>
</protein>
<evidence type="ECO:0000313" key="2">
    <source>
        <dbReference type="EMBL" id="KAH9828537.1"/>
    </source>
</evidence>
<dbReference type="GeneID" id="72002702"/>
<dbReference type="RefSeq" id="XP_047772220.1">
    <property type="nucleotide sequence ID" value="XM_047921970.1"/>
</dbReference>
<reference evidence="2 3" key="1">
    <citation type="journal article" date="2021" name="Environ. Microbiol.">
        <title>Gene family expansions and transcriptome signatures uncover fungal adaptations to wood decay.</title>
        <authorList>
            <person name="Hage H."/>
            <person name="Miyauchi S."/>
            <person name="Viragh M."/>
            <person name="Drula E."/>
            <person name="Min B."/>
            <person name="Chaduli D."/>
            <person name="Navarro D."/>
            <person name="Favel A."/>
            <person name="Norest M."/>
            <person name="Lesage-Meessen L."/>
            <person name="Balint B."/>
            <person name="Merenyi Z."/>
            <person name="de Eugenio L."/>
            <person name="Morin E."/>
            <person name="Martinez A.T."/>
            <person name="Baldrian P."/>
            <person name="Stursova M."/>
            <person name="Martinez M.J."/>
            <person name="Novotny C."/>
            <person name="Magnuson J.K."/>
            <person name="Spatafora J.W."/>
            <person name="Maurice S."/>
            <person name="Pangilinan J."/>
            <person name="Andreopoulos W."/>
            <person name="LaButti K."/>
            <person name="Hundley H."/>
            <person name="Na H."/>
            <person name="Kuo A."/>
            <person name="Barry K."/>
            <person name="Lipzen A."/>
            <person name="Henrissat B."/>
            <person name="Riley R."/>
            <person name="Ahrendt S."/>
            <person name="Nagy L.G."/>
            <person name="Grigoriev I.V."/>
            <person name="Martin F."/>
            <person name="Rosso M.N."/>
        </authorList>
    </citation>
    <scope>NUCLEOTIDE SEQUENCE [LARGE SCALE GENOMIC DNA]</scope>
    <source>
        <strain evidence="2 3">CIRM-BRFM 1785</strain>
    </source>
</reference>
<accession>A0ABQ8JXG6</accession>